<dbReference type="SUPFAM" id="SSF50952">
    <property type="entry name" value="Soluble quinoprotein glucose dehydrogenase"/>
    <property type="match status" value="1"/>
</dbReference>
<evidence type="ECO:0000313" key="4">
    <source>
        <dbReference type="Proteomes" id="UP000256373"/>
    </source>
</evidence>
<dbReference type="NCBIfam" id="TIGR02604">
    <property type="entry name" value="Piru_Ver_Nterm"/>
    <property type="match status" value="1"/>
</dbReference>
<dbReference type="InterPro" id="IPR029062">
    <property type="entry name" value="Class_I_gatase-like"/>
</dbReference>
<dbReference type="InterPro" id="IPR013428">
    <property type="entry name" value="Membrane-bound_put_N"/>
</dbReference>
<dbReference type="PANTHER" id="PTHR33546:SF1">
    <property type="entry name" value="LARGE, MULTIFUNCTIONAL SECRETED PROTEIN"/>
    <property type="match status" value="1"/>
</dbReference>
<organism evidence="3 4">
    <name type="scientific">Dyadobacter luteus</name>
    <dbReference type="NCBI Taxonomy" id="2259619"/>
    <lineage>
        <taxon>Bacteria</taxon>
        <taxon>Pseudomonadati</taxon>
        <taxon>Bacteroidota</taxon>
        <taxon>Cytophagia</taxon>
        <taxon>Cytophagales</taxon>
        <taxon>Spirosomataceae</taxon>
        <taxon>Dyadobacter</taxon>
    </lineage>
</organism>
<dbReference type="Proteomes" id="UP000256373">
    <property type="component" value="Unassembled WGS sequence"/>
</dbReference>
<dbReference type="InterPro" id="IPR029010">
    <property type="entry name" value="ThuA-like"/>
</dbReference>
<dbReference type="InterPro" id="IPR011041">
    <property type="entry name" value="Quinoprot_gluc/sorb_DH_b-prop"/>
</dbReference>
<sequence>MMIAAIGCASQGKKSATTGITTTSIVPKRIEVLFLGDNGHHQPSRRVSQIMAVLGEKGINFTYTDDLLDLNKANLSKYDALMLYANWDTISPGQSKALLDFVASGKGFLPIHCASYCFRNNPEIVKLIGGQFWRHTFDTIQPVWTKPDHPAIAGVEPFKTMDETYLHEKLQPDNVILTQRLIQQDQAKDRPGQTKEPYTWIRNHGRGRVFYTAYGHDERTWANPGFQKMLEKAIIWSVSDNARSAHTALDAKKFEYREAQLPNYEQRPGPQLQQMPVSVEESVKHIQVPAGFDFSVFAHEPDVMHPIDMAWDEKGRMYVMITKDYPNERKQEGGSDYILVCEDTNGDGKADKFSRFAEGLSIPTGMAFANGGLIVAQAPHMLFLKDTDGDGKCDEKKILFTGFGTFDTHAGPSSLHYGFDNWIYGSVGYSGFTGLVGKDSLNFAQAFFRFKSDGSEMEMLTKTSNNTWGLGFNEAGDLFGSTANNAHGWYMAIPARYYGEKATDNGSRSTDTHKDFQPITTKVRQVDAFGGFTSAAGFEFYTAKAYPKNYWNRIAFVSEPTGHLVHQNIMEKSGSDFEDKLGFNLLAGADEWVAPVANHVGPDGAVWIADWYSYIIQHNPTPKGFKNGSGNAYESDLRDFTHGRIYRVGWKNAPAYKPISLDKNKPNELIKTLKNTNMLWRQHAQRILVERGNLDVVPELYALLKDQSVDEVGLNVGAIHALWTLQGLGAIKDNNAELLLALKHPSGAVRKNAIQVLPKTPTTFSAILDAHLLYDKDKLVVLHALLALSETPLSPTMETAFFKLLDESKDADDRWLPDAFAIVLNANEGELRKKYLTRRISPASNRKKNTVDNIQNLDQPTTGNASITAQGKIDLAITGITVEPATPSVREYARLVIEVTNKGSVALEKEIIPQLKVSITGVGLELNYHSLQLNNGIAPAQTVKVTSGNNGPWSSPLGFVAERAGKVTISAVIDPDNEIPEQDELQNNRSSKTIEVIRPQNMGDFAIERSMQSLAGYASANDLVDLLRLTQELEDQAGNAIVKGVLNGWNTRRKDVLSEGNKQFLVEMRKRIPGNMTQKMDGFVRSVGIK</sequence>
<dbReference type="InterPro" id="IPR013783">
    <property type="entry name" value="Ig-like_fold"/>
</dbReference>
<dbReference type="InterPro" id="IPR011042">
    <property type="entry name" value="6-blade_b-propeller_TolB-like"/>
</dbReference>
<keyword evidence="4" id="KW-1185">Reference proteome</keyword>
<evidence type="ECO:0000313" key="3">
    <source>
        <dbReference type="EMBL" id="REA60134.1"/>
    </source>
</evidence>
<dbReference type="Gene3D" id="2.120.10.30">
    <property type="entry name" value="TolB, C-terminal domain"/>
    <property type="match status" value="1"/>
</dbReference>
<dbReference type="AlphaFoldDB" id="A0A3D8Y9J1"/>
<evidence type="ECO:0000259" key="2">
    <source>
        <dbReference type="Pfam" id="PF23500"/>
    </source>
</evidence>
<comment type="caution">
    <text evidence="3">The sequence shown here is derived from an EMBL/GenBank/DDBJ whole genome shotgun (WGS) entry which is preliminary data.</text>
</comment>
<name>A0A3D8Y9J1_9BACT</name>
<dbReference type="InterPro" id="IPR055557">
    <property type="entry name" value="DUF7133"/>
</dbReference>
<evidence type="ECO:0000259" key="1">
    <source>
        <dbReference type="Pfam" id="PF06283"/>
    </source>
</evidence>
<dbReference type="PANTHER" id="PTHR33546">
    <property type="entry name" value="LARGE, MULTIFUNCTIONAL SECRETED PROTEIN-RELATED"/>
    <property type="match status" value="1"/>
</dbReference>
<accession>A0A3D8Y9J1</accession>
<dbReference type="Pfam" id="PF06283">
    <property type="entry name" value="ThuA"/>
    <property type="match status" value="1"/>
</dbReference>
<feature type="domain" description="DUF7133" evidence="2">
    <location>
        <begin position="278"/>
        <end position="650"/>
    </location>
</feature>
<dbReference type="SUPFAM" id="SSF48371">
    <property type="entry name" value="ARM repeat"/>
    <property type="match status" value="1"/>
</dbReference>
<reference evidence="3 4" key="1">
    <citation type="submission" date="2018-07" db="EMBL/GenBank/DDBJ databases">
        <title>Dyadobacter roseus sp. nov., isolated from rose rhizosphere soil.</title>
        <authorList>
            <person name="Chen L."/>
        </authorList>
    </citation>
    <scope>NUCLEOTIDE SEQUENCE [LARGE SCALE GENOMIC DNA]</scope>
    <source>
        <strain evidence="3 4">RS19</strain>
    </source>
</reference>
<dbReference type="SUPFAM" id="SSF52317">
    <property type="entry name" value="Class I glutamine amidotransferase-like"/>
    <property type="match status" value="1"/>
</dbReference>
<dbReference type="OrthoDB" id="9808161at2"/>
<dbReference type="EMBL" id="QNUL01000012">
    <property type="protein sequence ID" value="REA60134.1"/>
    <property type="molecule type" value="Genomic_DNA"/>
</dbReference>
<dbReference type="InterPro" id="IPR011989">
    <property type="entry name" value="ARM-like"/>
</dbReference>
<proteinExistence type="predicted"/>
<dbReference type="Gene3D" id="2.60.40.10">
    <property type="entry name" value="Immunoglobulins"/>
    <property type="match status" value="1"/>
</dbReference>
<dbReference type="InterPro" id="IPR016024">
    <property type="entry name" value="ARM-type_fold"/>
</dbReference>
<dbReference type="Gene3D" id="1.25.10.10">
    <property type="entry name" value="Leucine-rich Repeat Variant"/>
    <property type="match status" value="1"/>
</dbReference>
<dbReference type="Gene3D" id="3.40.50.880">
    <property type="match status" value="1"/>
</dbReference>
<gene>
    <name evidence="3" type="ORF">DSL64_15785</name>
</gene>
<dbReference type="Pfam" id="PF23500">
    <property type="entry name" value="DUF7133"/>
    <property type="match status" value="1"/>
</dbReference>
<feature type="domain" description="ThuA-like" evidence="1">
    <location>
        <begin position="33"/>
        <end position="236"/>
    </location>
</feature>
<protein>
    <submittedName>
        <fullName evidence="3">Dehydrogenase</fullName>
    </submittedName>
</protein>